<feature type="non-terminal residue" evidence="1">
    <location>
        <position position="57"/>
    </location>
</feature>
<evidence type="ECO:0000313" key="2">
    <source>
        <dbReference type="Proteomes" id="UP000789396"/>
    </source>
</evidence>
<accession>A0A9N9GNU1</accession>
<name>A0A9N9GNU1_9GLOM</name>
<comment type="caution">
    <text evidence="1">The sequence shown here is derived from an EMBL/GenBank/DDBJ whole genome shotgun (WGS) entry which is preliminary data.</text>
</comment>
<evidence type="ECO:0000313" key="1">
    <source>
        <dbReference type="EMBL" id="CAG8615154.1"/>
    </source>
</evidence>
<dbReference type="Proteomes" id="UP000789396">
    <property type="component" value="Unassembled WGS sequence"/>
</dbReference>
<sequence length="57" mass="6251">MVYAKMRDVDIKQINCDTVVGDGVKVDDKIEAIVSEVAPEKITGNISKCEIPTIDKD</sequence>
<dbReference type="EMBL" id="CAJVPZ010010006">
    <property type="protein sequence ID" value="CAG8615154.1"/>
    <property type="molecule type" value="Genomic_DNA"/>
</dbReference>
<organism evidence="1 2">
    <name type="scientific">Racocetra fulgida</name>
    <dbReference type="NCBI Taxonomy" id="60492"/>
    <lineage>
        <taxon>Eukaryota</taxon>
        <taxon>Fungi</taxon>
        <taxon>Fungi incertae sedis</taxon>
        <taxon>Mucoromycota</taxon>
        <taxon>Glomeromycotina</taxon>
        <taxon>Glomeromycetes</taxon>
        <taxon>Diversisporales</taxon>
        <taxon>Gigasporaceae</taxon>
        <taxon>Racocetra</taxon>
    </lineage>
</organism>
<protein>
    <submittedName>
        <fullName evidence="1">13666_t:CDS:1</fullName>
    </submittedName>
</protein>
<keyword evidence="2" id="KW-1185">Reference proteome</keyword>
<reference evidence="1" key="1">
    <citation type="submission" date="2021-06" db="EMBL/GenBank/DDBJ databases">
        <authorList>
            <person name="Kallberg Y."/>
            <person name="Tangrot J."/>
            <person name="Rosling A."/>
        </authorList>
    </citation>
    <scope>NUCLEOTIDE SEQUENCE</scope>
    <source>
        <strain evidence="1">IN212</strain>
    </source>
</reference>
<dbReference type="AlphaFoldDB" id="A0A9N9GNU1"/>
<proteinExistence type="predicted"/>
<gene>
    <name evidence="1" type="ORF">RFULGI_LOCUS7138</name>
</gene>